<feature type="compositionally biased region" description="Basic and acidic residues" evidence="1">
    <location>
        <begin position="252"/>
        <end position="280"/>
    </location>
</feature>
<name>A0A813PRL5_9BILA</name>
<dbReference type="PANTHER" id="PTHR14421">
    <property type="entry name" value="SPERMATOGENESIS-ASSOCIATED PROTEIN 1"/>
    <property type="match status" value="1"/>
</dbReference>
<dbReference type="Pfam" id="PF15743">
    <property type="entry name" value="SPATA1_C"/>
    <property type="match status" value="1"/>
</dbReference>
<evidence type="ECO:0000259" key="2">
    <source>
        <dbReference type="Pfam" id="PF15743"/>
    </source>
</evidence>
<feature type="region of interest" description="Disordered" evidence="1">
    <location>
        <begin position="162"/>
        <end position="194"/>
    </location>
</feature>
<evidence type="ECO:0000313" key="4">
    <source>
        <dbReference type="Proteomes" id="UP000663870"/>
    </source>
</evidence>
<dbReference type="AlphaFoldDB" id="A0A813PRL5"/>
<feature type="compositionally biased region" description="Polar residues" evidence="1">
    <location>
        <begin position="305"/>
        <end position="314"/>
    </location>
</feature>
<feature type="compositionally biased region" description="Low complexity" evidence="1">
    <location>
        <begin position="379"/>
        <end position="389"/>
    </location>
</feature>
<dbReference type="Proteomes" id="UP000663870">
    <property type="component" value="Unassembled WGS sequence"/>
</dbReference>
<dbReference type="InterPro" id="IPR031478">
    <property type="entry name" value="SPATA1_C"/>
</dbReference>
<sequence length="650" mass="76370">MLSKTLTNNRTRNGFIATNRPDSAQLVDLHVYIIPKSVWKNVQHLAQNAAMDDAISVGFVRVPPDMKLQNLREQIERLCRIENDFPRDFIFLRSVGRCLTRVKQTQENELKVKHYRPPLTYASEIYLLEGRHEDYTYTPADSPAMSSANYLFGNRHQYRLNLDDHGQSSSRFSNYDPRKPLHDETKNLSKPNVYDLTSYLPSSGRRDWTKFTRNDSEESSPRELLKLQEEQERLRRRQAELQRIRRAVEEKKLNSGREKEEEEEKRRRQEKTETERRRLEQQTQAATKIQASFRGFKDRQAYRKGQQNVLKNDSRISSSKTNIFNKESIKNKENIDINDDELSDSQILSLSSSIESTSDVDSNSSRTETRTTKKQGTESTHSNSSSSLSQKTERKIQSNILSDSKTDESNNINDENIRSTTVTKIRHSADEILPLATPDSDDDIHELEKQETETKRRRQLEEDKRKAKELEEQRQRKLTQKHEDPEHLRTRLQELQTSRVDLEKIQSEVIKNLKYMHSRITLRRREARDMWKKKYFQEKKKTSSLEEQSTQLKTELDQINKKILDIMGKESKHSAQIGHLKSAEVGDFILQITRIQQEILDIRHQIDLAKLRLTTDIKLRNQAENESRTLKYELTQAKMNLKHIRNRIGV</sequence>
<organism evidence="3 4">
    <name type="scientific">Rotaria sordida</name>
    <dbReference type="NCBI Taxonomy" id="392033"/>
    <lineage>
        <taxon>Eukaryota</taxon>
        <taxon>Metazoa</taxon>
        <taxon>Spiralia</taxon>
        <taxon>Gnathifera</taxon>
        <taxon>Rotifera</taxon>
        <taxon>Eurotatoria</taxon>
        <taxon>Bdelloidea</taxon>
        <taxon>Philodinida</taxon>
        <taxon>Philodinidae</taxon>
        <taxon>Rotaria</taxon>
    </lineage>
</organism>
<reference evidence="3" key="1">
    <citation type="submission" date="2021-02" db="EMBL/GenBank/DDBJ databases">
        <authorList>
            <person name="Nowell W R."/>
        </authorList>
    </citation>
    <scope>NUCLEOTIDE SEQUENCE</scope>
</reference>
<feature type="compositionally biased region" description="Basic and acidic residues" evidence="1">
    <location>
        <begin position="176"/>
        <end position="187"/>
    </location>
</feature>
<feature type="compositionally biased region" description="Low complexity" evidence="1">
    <location>
        <begin position="352"/>
        <end position="365"/>
    </location>
</feature>
<feature type="region of interest" description="Disordered" evidence="1">
    <location>
        <begin position="205"/>
        <end position="224"/>
    </location>
</feature>
<comment type="caution">
    <text evidence="3">The sequence shown here is derived from an EMBL/GenBank/DDBJ whole genome shotgun (WGS) entry which is preliminary data.</text>
</comment>
<dbReference type="SMART" id="SM00015">
    <property type="entry name" value="IQ"/>
    <property type="match status" value="1"/>
</dbReference>
<feature type="compositionally biased region" description="Basic and acidic residues" evidence="1">
    <location>
        <begin position="446"/>
        <end position="488"/>
    </location>
</feature>
<feature type="region of interest" description="Disordered" evidence="1">
    <location>
        <begin position="429"/>
        <end position="488"/>
    </location>
</feature>
<dbReference type="EMBL" id="CAJNOL010000024">
    <property type="protein sequence ID" value="CAF0757963.1"/>
    <property type="molecule type" value="Genomic_DNA"/>
</dbReference>
<dbReference type="PANTHER" id="PTHR14421:SF3">
    <property type="entry name" value="SPERMATOGENESIS-ASSOCIATED PROTEIN 1"/>
    <property type="match status" value="1"/>
</dbReference>
<feature type="domain" description="Spermatogenesis-associated protein 1 C-terminal" evidence="2">
    <location>
        <begin position="492"/>
        <end position="638"/>
    </location>
</feature>
<dbReference type="PROSITE" id="PS50096">
    <property type="entry name" value="IQ"/>
    <property type="match status" value="1"/>
</dbReference>
<dbReference type="InterPro" id="IPR000048">
    <property type="entry name" value="IQ_motif_EF-hand-BS"/>
</dbReference>
<feature type="region of interest" description="Disordered" evidence="1">
    <location>
        <begin position="252"/>
        <end position="314"/>
    </location>
</feature>
<feature type="compositionally biased region" description="Polar residues" evidence="1">
    <location>
        <begin position="397"/>
        <end position="415"/>
    </location>
</feature>
<dbReference type="InterPro" id="IPR039062">
    <property type="entry name" value="SPAT1"/>
</dbReference>
<accession>A0A813PRL5</accession>
<feature type="region of interest" description="Disordered" evidence="1">
    <location>
        <begin position="352"/>
        <end position="415"/>
    </location>
</feature>
<gene>
    <name evidence="3" type="ORF">JXQ802_LOCUS2043</name>
</gene>
<proteinExistence type="predicted"/>
<protein>
    <recommendedName>
        <fullName evidence="2">Spermatogenesis-associated protein 1 C-terminal domain-containing protein</fullName>
    </recommendedName>
</protein>
<dbReference type="CDD" id="cd23767">
    <property type="entry name" value="IQCD"/>
    <property type="match status" value="1"/>
</dbReference>
<evidence type="ECO:0000313" key="3">
    <source>
        <dbReference type="EMBL" id="CAF0757963.1"/>
    </source>
</evidence>
<evidence type="ECO:0000256" key="1">
    <source>
        <dbReference type="SAM" id="MobiDB-lite"/>
    </source>
</evidence>
<keyword evidence="4" id="KW-1185">Reference proteome</keyword>
<dbReference type="Pfam" id="PF00612">
    <property type="entry name" value="IQ"/>
    <property type="match status" value="1"/>
</dbReference>